<feature type="transmembrane region" description="Helical" evidence="5">
    <location>
        <begin position="350"/>
        <end position="372"/>
    </location>
</feature>
<dbReference type="GO" id="GO:0005886">
    <property type="term" value="C:plasma membrane"/>
    <property type="evidence" value="ECO:0007669"/>
    <property type="project" value="UniProtKB-SubCell"/>
</dbReference>
<dbReference type="Pfam" id="PF07690">
    <property type="entry name" value="MFS_1"/>
    <property type="match status" value="1"/>
</dbReference>
<feature type="transmembrane region" description="Helical" evidence="5">
    <location>
        <begin position="179"/>
        <end position="201"/>
    </location>
</feature>
<evidence type="ECO:0000313" key="7">
    <source>
        <dbReference type="EMBL" id="OXZ00555.1"/>
    </source>
</evidence>
<dbReference type="PANTHER" id="PTHR23508:SF10">
    <property type="entry name" value="CARBOXYLIC ACID TRANSPORTER PROTEIN HOMOLOG"/>
    <property type="match status" value="1"/>
</dbReference>
<comment type="subcellular location">
    <subcellularLocation>
        <location evidence="1">Cell membrane</location>
        <topology evidence="1">Multi-pass membrane protein</topology>
    </subcellularLocation>
</comment>
<dbReference type="SUPFAM" id="SSF103473">
    <property type="entry name" value="MFS general substrate transporter"/>
    <property type="match status" value="1"/>
</dbReference>
<organism evidence="7 8">
    <name type="scientific">Streptomyces diastatochromogenes</name>
    <dbReference type="NCBI Taxonomy" id="42236"/>
    <lineage>
        <taxon>Bacteria</taxon>
        <taxon>Bacillati</taxon>
        <taxon>Actinomycetota</taxon>
        <taxon>Actinomycetes</taxon>
        <taxon>Kitasatosporales</taxon>
        <taxon>Streptomycetaceae</taxon>
        <taxon>Streptomyces</taxon>
    </lineage>
</organism>
<dbReference type="GO" id="GO:0046943">
    <property type="term" value="F:carboxylic acid transmembrane transporter activity"/>
    <property type="evidence" value="ECO:0007669"/>
    <property type="project" value="TreeGrafter"/>
</dbReference>
<feature type="transmembrane region" description="Helical" evidence="5">
    <location>
        <begin position="262"/>
        <end position="282"/>
    </location>
</feature>
<feature type="transmembrane region" description="Helical" evidence="5">
    <location>
        <begin position="122"/>
        <end position="142"/>
    </location>
</feature>
<dbReference type="PROSITE" id="PS00217">
    <property type="entry name" value="SUGAR_TRANSPORT_2"/>
    <property type="match status" value="1"/>
</dbReference>
<feature type="transmembrane region" description="Helical" evidence="5">
    <location>
        <begin position="154"/>
        <end position="173"/>
    </location>
</feature>
<feature type="transmembrane region" description="Helical" evidence="5">
    <location>
        <begin position="294"/>
        <end position="314"/>
    </location>
</feature>
<evidence type="ECO:0000259" key="6">
    <source>
        <dbReference type="PROSITE" id="PS50850"/>
    </source>
</evidence>
<feature type="transmembrane region" description="Helical" evidence="5">
    <location>
        <begin position="20"/>
        <end position="44"/>
    </location>
</feature>
<keyword evidence="3 5" id="KW-1133">Transmembrane helix</keyword>
<evidence type="ECO:0000256" key="1">
    <source>
        <dbReference type="ARBA" id="ARBA00004651"/>
    </source>
</evidence>
<evidence type="ECO:0000256" key="3">
    <source>
        <dbReference type="ARBA" id="ARBA00022989"/>
    </source>
</evidence>
<dbReference type="PANTHER" id="PTHR23508">
    <property type="entry name" value="CARBOXYLIC ACID TRANSPORTER PROTEIN HOMOLOG"/>
    <property type="match status" value="1"/>
</dbReference>
<dbReference type="Proteomes" id="UP000215483">
    <property type="component" value="Unassembled WGS sequence"/>
</dbReference>
<evidence type="ECO:0000256" key="4">
    <source>
        <dbReference type="ARBA" id="ARBA00023136"/>
    </source>
</evidence>
<protein>
    <submittedName>
        <fullName evidence="7">MFS transporter</fullName>
    </submittedName>
</protein>
<evidence type="ECO:0000256" key="5">
    <source>
        <dbReference type="SAM" id="Phobius"/>
    </source>
</evidence>
<dbReference type="PROSITE" id="PS50850">
    <property type="entry name" value="MFS"/>
    <property type="match status" value="1"/>
</dbReference>
<feature type="domain" description="Major facilitator superfamily (MFS) profile" evidence="6">
    <location>
        <begin position="23"/>
        <end position="439"/>
    </location>
</feature>
<comment type="caution">
    <text evidence="7">The sequence shown here is derived from an EMBL/GenBank/DDBJ whole genome shotgun (WGS) entry which is preliminary data.</text>
</comment>
<dbReference type="EMBL" id="MCGQ01000001">
    <property type="protein sequence ID" value="OXZ00555.1"/>
    <property type="molecule type" value="Genomic_DNA"/>
</dbReference>
<dbReference type="InterPro" id="IPR005829">
    <property type="entry name" value="Sugar_transporter_CS"/>
</dbReference>
<dbReference type="RefSeq" id="WP_094214278.1">
    <property type="nucleotide sequence ID" value="NZ_MCGQ01000001.1"/>
</dbReference>
<accession>A0A233SY47</accession>
<keyword evidence="2 5" id="KW-0812">Transmembrane</keyword>
<dbReference type="OrthoDB" id="9787026at2"/>
<dbReference type="AlphaFoldDB" id="A0A233SY47"/>
<sequence>MTTDLTGRSRTQARRQRKALRWIVGFAAVAVLFDGYALLVYGAVVPTLLRDPGQIGALTPGQAGAVGSYALMGALVGALAAGAVGDRVGRRRMMLANLAWFSLGMGLTSVVTSVTAFGLLRFFTGIGAGAVMSTVGALIAEFSPPDRRNFYNAIVYSGVPGGGVMAALLAILTSDAIGWRGLFLIGALPLVLVLPVAALRLPESPRWLLARGHADKAHEVARQTGTSLPAPTVATAAPHDSQARERIGFAALATRRYARVTVLLGFMSFSAVALIYGLNTWLPEIMGRGGHGKAYAFAFLLALNGGAIIGGMIASRCADRFGPQRAIGTTFALAAVSLVLLTLAPPTAVMLGLVAVAGVGGSGTQVLILGFASNSYDTLARAAGLAWCDGFGRLGGILGPLAGGALVGAGVPSLYTFYLFAGVGLLGVLVTAFASRSDAAPTAAEQPVL</sequence>
<feature type="transmembrane region" description="Helical" evidence="5">
    <location>
        <begin position="97"/>
        <end position="116"/>
    </location>
</feature>
<feature type="transmembrane region" description="Helical" evidence="5">
    <location>
        <begin position="415"/>
        <end position="434"/>
    </location>
</feature>
<feature type="transmembrane region" description="Helical" evidence="5">
    <location>
        <begin position="384"/>
        <end position="409"/>
    </location>
</feature>
<evidence type="ECO:0000256" key="2">
    <source>
        <dbReference type="ARBA" id="ARBA00022692"/>
    </source>
</evidence>
<dbReference type="InterPro" id="IPR036259">
    <property type="entry name" value="MFS_trans_sf"/>
</dbReference>
<keyword evidence="8" id="KW-1185">Reference proteome</keyword>
<gene>
    <name evidence="7" type="ORF">BEK98_00345</name>
</gene>
<proteinExistence type="predicted"/>
<reference evidence="7 8" key="1">
    <citation type="submission" date="2016-07" db="EMBL/GenBank/DDBJ databases">
        <title>Draft genome of Streptomyces diastatochromogenes.</title>
        <authorList>
            <person name="Podduturi R."/>
            <person name="Lukassen M.B."/>
            <person name="Clausen N."/>
            <person name="Nielsen J.L."/>
            <person name="Jorgensen N.O."/>
        </authorList>
    </citation>
    <scope>NUCLEOTIDE SEQUENCE [LARGE SCALE GENOMIC DNA]</scope>
    <source>
        <strain evidence="7 8">DSM 40608</strain>
    </source>
</reference>
<dbReference type="Gene3D" id="1.20.1250.20">
    <property type="entry name" value="MFS general substrate transporter like domains"/>
    <property type="match status" value="1"/>
</dbReference>
<name>A0A233SY47_STRDA</name>
<feature type="transmembrane region" description="Helical" evidence="5">
    <location>
        <begin position="64"/>
        <end position="85"/>
    </location>
</feature>
<feature type="transmembrane region" description="Helical" evidence="5">
    <location>
        <begin position="326"/>
        <end position="344"/>
    </location>
</feature>
<dbReference type="InterPro" id="IPR011701">
    <property type="entry name" value="MFS"/>
</dbReference>
<evidence type="ECO:0000313" key="8">
    <source>
        <dbReference type="Proteomes" id="UP000215483"/>
    </source>
</evidence>
<keyword evidence="4 5" id="KW-0472">Membrane</keyword>
<dbReference type="InterPro" id="IPR020846">
    <property type="entry name" value="MFS_dom"/>
</dbReference>